<name>A0A6A5KCL1_9PLEO</name>
<keyword evidence="1" id="KW-0812">Transmembrane</keyword>
<dbReference type="AlphaFoldDB" id="A0A6A5KCL1"/>
<keyword evidence="1" id="KW-0472">Membrane</keyword>
<accession>A0A6A5KCL1</accession>
<organism evidence="2 3">
    <name type="scientific">Decorospora gaudefroyi</name>
    <dbReference type="NCBI Taxonomy" id="184978"/>
    <lineage>
        <taxon>Eukaryota</taxon>
        <taxon>Fungi</taxon>
        <taxon>Dikarya</taxon>
        <taxon>Ascomycota</taxon>
        <taxon>Pezizomycotina</taxon>
        <taxon>Dothideomycetes</taxon>
        <taxon>Pleosporomycetidae</taxon>
        <taxon>Pleosporales</taxon>
        <taxon>Pleosporineae</taxon>
        <taxon>Pleosporaceae</taxon>
        <taxon>Decorospora</taxon>
    </lineage>
</organism>
<dbReference type="EMBL" id="ML975333">
    <property type="protein sequence ID" value="KAF1832712.1"/>
    <property type="molecule type" value="Genomic_DNA"/>
</dbReference>
<gene>
    <name evidence="2" type="ORF">BDW02DRAFT_570798</name>
</gene>
<evidence type="ECO:0000313" key="3">
    <source>
        <dbReference type="Proteomes" id="UP000800040"/>
    </source>
</evidence>
<proteinExistence type="predicted"/>
<keyword evidence="1" id="KW-1133">Transmembrane helix</keyword>
<protein>
    <submittedName>
        <fullName evidence="2">Uncharacterized protein</fullName>
    </submittedName>
</protein>
<evidence type="ECO:0000313" key="2">
    <source>
        <dbReference type="EMBL" id="KAF1832712.1"/>
    </source>
</evidence>
<sequence length="56" mass="6374">MPVRDAADPFVTVGGRIQKAVGKFILVLSFFAFEFALVRIWIFSLAACTWDYCAWQ</sequence>
<feature type="transmembrane region" description="Helical" evidence="1">
    <location>
        <begin position="24"/>
        <end position="42"/>
    </location>
</feature>
<dbReference type="Proteomes" id="UP000800040">
    <property type="component" value="Unassembled WGS sequence"/>
</dbReference>
<evidence type="ECO:0000256" key="1">
    <source>
        <dbReference type="SAM" id="Phobius"/>
    </source>
</evidence>
<reference evidence="2" key="1">
    <citation type="submission" date="2020-01" db="EMBL/GenBank/DDBJ databases">
        <authorList>
            <consortium name="DOE Joint Genome Institute"/>
            <person name="Haridas S."/>
            <person name="Albert R."/>
            <person name="Binder M."/>
            <person name="Bloem J."/>
            <person name="Labutti K."/>
            <person name="Salamov A."/>
            <person name="Andreopoulos B."/>
            <person name="Baker S.E."/>
            <person name="Barry K."/>
            <person name="Bills G."/>
            <person name="Bluhm B.H."/>
            <person name="Cannon C."/>
            <person name="Castanera R."/>
            <person name="Culley D.E."/>
            <person name="Daum C."/>
            <person name="Ezra D."/>
            <person name="Gonzalez J.B."/>
            <person name="Henrissat B."/>
            <person name="Kuo A."/>
            <person name="Liang C."/>
            <person name="Lipzen A."/>
            <person name="Lutzoni F."/>
            <person name="Magnuson J."/>
            <person name="Mondo S."/>
            <person name="Nolan M."/>
            <person name="Ohm R."/>
            <person name="Pangilinan J."/>
            <person name="Park H.-J."/>
            <person name="Ramirez L."/>
            <person name="Alfaro M."/>
            <person name="Sun H."/>
            <person name="Tritt A."/>
            <person name="Yoshinaga Y."/>
            <person name="Zwiers L.-H."/>
            <person name="Turgeon B.G."/>
            <person name="Goodwin S.B."/>
            <person name="Spatafora J.W."/>
            <person name="Crous P.W."/>
            <person name="Grigoriev I.V."/>
        </authorList>
    </citation>
    <scope>NUCLEOTIDE SEQUENCE</scope>
    <source>
        <strain evidence="2">P77</strain>
    </source>
</reference>
<keyword evidence="3" id="KW-1185">Reference proteome</keyword>